<dbReference type="OrthoDB" id="10561423at2759"/>
<evidence type="ECO:0000313" key="3">
    <source>
        <dbReference type="Proteomes" id="UP000005206"/>
    </source>
</evidence>
<organism evidence="2 3">
    <name type="scientific">Fusarium vanettenii (strain ATCC MYA-4622 / CBS 123669 / FGSC 9596 / NRRL 45880 / 77-13-4)</name>
    <name type="common">Fusarium solani subsp. pisi</name>
    <dbReference type="NCBI Taxonomy" id="660122"/>
    <lineage>
        <taxon>Eukaryota</taxon>
        <taxon>Fungi</taxon>
        <taxon>Dikarya</taxon>
        <taxon>Ascomycota</taxon>
        <taxon>Pezizomycotina</taxon>
        <taxon>Sordariomycetes</taxon>
        <taxon>Hypocreomycetidae</taxon>
        <taxon>Hypocreales</taxon>
        <taxon>Nectriaceae</taxon>
        <taxon>Fusarium</taxon>
        <taxon>Fusarium solani species complex</taxon>
        <taxon>Fusarium vanettenii</taxon>
    </lineage>
</organism>
<dbReference type="HOGENOM" id="CLU_1034743_0_0_1"/>
<gene>
    <name evidence="2" type="ORF">NECHADRAFT_74665</name>
</gene>
<dbReference type="InParanoid" id="C7YKN0"/>
<feature type="region of interest" description="Disordered" evidence="1">
    <location>
        <begin position="239"/>
        <end position="269"/>
    </location>
</feature>
<evidence type="ECO:0000256" key="1">
    <source>
        <dbReference type="SAM" id="MobiDB-lite"/>
    </source>
</evidence>
<dbReference type="RefSeq" id="XP_003053480.1">
    <property type="nucleotide sequence ID" value="XM_003053434.1"/>
</dbReference>
<dbReference type="GeneID" id="9664274"/>
<feature type="compositionally biased region" description="Basic and acidic residues" evidence="1">
    <location>
        <begin position="240"/>
        <end position="251"/>
    </location>
</feature>
<proteinExistence type="predicted"/>
<dbReference type="KEGG" id="nhe:NECHADRAFT_74665"/>
<reference evidence="2 3" key="1">
    <citation type="journal article" date="2009" name="PLoS Genet.">
        <title>The genome of Nectria haematococca: contribution of supernumerary chromosomes to gene expansion.</title>
        <authorList>
            <person name="Coleman J.J."/>
            <person name="Rounsley S.D."/>
            <person name="Rodriguez-Carres M."/>
            <person name="Kuo A."/>
            <person name="Wasmann C.C."/>
            <person name="Grimwood J."/>
            <person name="Schmutz J."/>
            <person name="Taga M."/>
            <person name="White G.J."/>
            <person name="Zhou S."/>
            <person name="Schwartz D.C."/>
            <person name="Freitag M."/>
            <person name="Ma L.J."/>
            <person name="Danchin E.G."/>
            <person name="Henrissat B."/>
            <person name="Coutinho P.M."/>
            <person name="Nelson D.R."/>
            <person name="Straney D."/>
            <person name="Napoli C.A."/>
            <person name="Barker B.M."/>
            <person name="Gribskov M."/>
            <person name="Rep M."/>
            <person name="Kroken S."/>
            <person name="Molnar I."/>
            <person name="Rensing C."/>
            <person name="Kennell J.C."/>
            <person name="Zamora J."/>
            <person name="Farman M.L."/>
            <person name="Selker E.U."/>
            <person name="Salamov A."/>
            <person name="Shapiro H."/>
            <person name="Pangilinan J."/>
            <person name="Lindquist E."/>
            <person name="Lamers C."/>
            <person name="Grigoriev I.V."/>
            <person name="Geiser D.M."/>
            <person name="Covert S.F."/>
            <person name="Temporini E."/>
            <person name="Vanetten H.D."/>
        </authorList>
    </citation>
    <scope>NUCLEOTIDE SEQUENCE [LARGE SCALE GENOMIC DNA]</scope>
    <source>
        <strain evidence="3">ATCC MYA-4622 / CBS 123669 / FGSC 9596 / NRRL 45880 / 77-13-4</strain>
    </source>
</reference>
<dbReference type="AlphaFoldDB" id="C7YKN0"/>
<dbReference type="VEuPathDB" id="FungiDB:NECHADRAFT_74665"/>
<keyword evidence="3" id="KW-1185">Reference proteome</keyword>
<evidence type="ECO:0000313" key="2">
    <source>
        <dbReference type="EMBL" id="EEU47767.1"/>
    </source>
</evidence>
<name>C7YKN0_FUSV7</name>
<sequence>MSRALPRAWLVGHEIHLRKHQLTCLWSLSVKKLKNYCVVDRWAIPVSLLDVGHVAQGWVAFAGVGRPPCLKSRLFGPCLLTFGRVPHCWNGCGCDCHWDCDLGPDFGYETKKYPWTLKKTRILNDVSGDLPIGFLKKSIVFALAKENVAQKIQSEMQQLYALHHFDGLLDLGRYRLRVIVISFARLCVFRVMRVVAGCQICWYCATHYGRASSIEMSQMLKAIEQETFADQVQLYRRRASHEGRNCRDRRSPSSHGSGDPEIETSHLLS</sequence>
<protein>
    <submittedName>
        <fullName evidence="2">Uncharacterized protein</fullName>
    </submittedName>
</protein>
<dbReference type="EMBL" id="GG698896">
    <property type="protein sequence ID" value="EEU47767.1"/>
    <property type="molecule type" value="Genomic_DNA"/>
</dbReference>
<dbReference type="Proteomes" id="UP000005206">
    <property type="component" value="Chromosome 1"/>
</dbReference>
<accession>C7YKN0</accession>